<feature type="transmembrane region" description="Helical" evidence="1">
    <location>
        <begin position="46"/>
        <end position="68"/>
    </location>
</feature>
<comment type="caution">
    <text evidence="2">The sequence shown here is derived from an EMBL/GenBank/DDBJ whole genome shotgun (WGS) entry which is preliminary data.</text>
</comment>
<dbReference type="Proteomes" id="UP000707731">
    <property type="component" value="Unassembled WGS sequence"/>
</dbReference>
<dbReference type="RefSeq" id="WP_195004004.1">
    <property type="nucleotide sequence ID" value="NZ_JADLQN010000004.1"/>
</dbReference>
<evidence type="ECO:0000313" key="2">
    <source>
        <dbReference type="EMBL" id="MBF6357187.1"/>
    </source>
</evidence>
<name>A0ABS0DFD3_9NOCA</name>
<keyword evidence="1" id="KW-0472">Membrane</keyword>
<keyword evidence="3" id="KW-1185">Reference proteome</keyword>
<evidence type="ECO:0000256" key="1">
    <source>
        <dbReference type="SAM" id="Phobius"/>
    </source>
</evidence>
<keyword evidence="1" id="KW-1133">Transmembrane helix</keyword>
<keyword evidence="1" id="KW-0812">Transmembrane</keyword>
<feature type="transmembrane region" description="Helical" evidence="1">
    <location>
        <begin position="21"/>
        <end position="40"/>
    </location>
</feature>
<evidence type="ECO:0008006" key="4">
    <source>
        <dbReference type="Google" id="ProtNLM"/>
    </source>
</evidence>
<accession>A0ABS0DFD3</accession>
<proteinExistence type="predicted"/>
<sequence>MEVGELASYSALSEKSSSDQVFGKSTFVSAVAVMFINILPVTLYPMLLLFLVVVYGLEVVIGLVLCLFGGGSRRVGVGLLVANAVNVVLFLMSMIVTWVS</sequence>
<organism evidence="2 3">
    <name type="scientific">Nocardia higoensis</name>
    <dbReference type="NCBI Taxonomy" id="228599"/>
    <lineage>
        <taxon>Bacteria</taxon>
        <taxon>Bacillati</taxon>
        <taxon>Actinomycetota</taxon>
        <taxon>Actinomycetes</taxon>
        <taxon>Mycobacteriales</taxon>
        <taxon>Nocardiaceae</taxon>
        <taxon>Nocardia</taxon>
    </lineage>
</organism>
<protein>
    <recommendedName>
        <fullName evidence="4">DUF4190 domain-containing protein</fullName>
    </recommendedName>
</protein>
<dbReference type="EMBL" id="JADLQN010000004">
    <property type="protein sequence ID" value="MBF6357187.1"/>
    <property type="molecule type" value="Genomic_DNA"/>
</dbReference>
<evidence type="ECO:0000313" key="3">
    <source>
        <dbReference type="Proteomes" id="UP000707731"/>
    </source>
</evidence>
<feature type="transmembrane region" description="Helical" evidence="1">
    <location>
        <begin position="75"/>
        <end position="99"/>
    </location>
</feature>
<gene>
    <name evidence="2" type="ORF">IU449_22020</name>
</gene>
<reference evidence="2 3" key="1">
    <citation type="submission" date="2020-10" db="EMBL/GenBank/DDBJ databases">
        <title>Identification of Nocardia species via Next-generation sequencing and recognition of intraspecies genetic diversity.</title>
        <authorList>
            <person name="Li P."/>
            <person name="Li P."/>
            <person name="Lu B."/>
        </authorList>
    </citation>
    <scope>NUCLEOTIDE SEQUENCE [LARGE SCALE GENOMIC DNA]</scope>
    <source>
        <strain evidence="2 3">BJ06-0143</strain>
    </source>
</reference>